<dbReference type="Pfam" id="PF01923">
    <property type="entry name" value="Cob_adeno_trans"/>
    <property type="match status" value="1"/>
</dbReference>
<evidence type="ECO:0000256" key="2">
    <source>
        <dbReference type="ARBA" id="ARBA00022741"/>
    </source>
</evidence>
<protein>
    <recommendedName>
        <fullName evidence="4">Cobalamin adenosyltransferase-like domain-containing protein</fullName>
    </recommendedName>
</protein>
<evidence type="ECO:0000313" key="6">
    <source>
        <dbReference type="Proteomes" id="UP000623967"/>
    </source>
</evidence>
<gene>
    <name evidence="5" type="ORF">JK635_12940</name>
</gene>
<proteinExistence type="predicted"/>
<dbReference type="EMBL" id="JAESWB010000171">
    <property type="protein sequence ID" value="MBL4953114.1"/>
    <property type="molecule type" value="Genomic_DNA"/>
</dbReference>
<name>A0ABS1TQT2_9BACI</name>
<keyword evidence="6" id="KW-1185">Reference proteome</keyword>
<feature type="domain" description="Cobalamin adenosyltransferase-like" evidence="4">
    <location>
        <begin position="27"/>
        <end position="153"/>
    </location>
</feature>
<dbReference type="InterPro" id="IPR016030">
    <property type="entry name" value="CblAdoTrfase-like"/>
</dbReference>
<evidence type="ECO:0000256" key="1">
    <source>
        <dbReference type="ARBA" id="ARBA00022679"/>
    </source>
</evidence>
<dbReference type="SUPFAM" id="SSF89028">
    <property type="entry name" value="Cobalamin adenosyltransferase-like"/>
    <property type="match status" value="1"/>
</dbReference>
<reference evidence="5 6" key="1">
    <citation type="submission" date="2021-01" db="EMBL/GenBank/DDBJ databases">
        <title>Genome public.</title>
        <authorList>
            <person name="Liu C."/>
            <person name="Sun Q."/>
        </authorList>
    </citation>
    <scope>NUCLEOTIDE SEQUENCE [LARGE SCALE GENOMIC DNA]</scope>
    <source>
        <strain evidence="5 6">YIM B02564</strain>
    </source>
</reference>
<keyword evidence="2" id="KW-0547">Nucleotide-binding</keyword>
<keyword evidence="1" id="KW-0808">Transferase</keyword>
<dbReference type="Proteomes" id="UP000623967">
    <property type="component" value="Unassembled WGS sequence"/>
</dbReference>
<dbReference type="Gene3D" id="1.20.1200.10">
    <property type="entry name" value="Cobalamin adenosyltransferase-like"/>
    <property type="match status" value="1"/>
</dbReference>
<accession>A0ABS1TQT2</accession>
<organism evidence="5 6">
    <name type="scientific">Neobacillus paridis</name>
    <dbReference type="NCBI Taxonomy" id="2803862"/>
    <lineage>
        <taxon>Bacteria</taxon>
        <taxon>Bacillati</taxon>
        <taxon>Bacillota</taxon>
        <taxon>Bacilli</taxon>
        <taxon>Bacillales</taxon>
        <taxon>Bacillaceae</taxon>
        <taxon>Neobacillus</taxon>
    </lineage>
</organism>
<sequence>MPKKDLRFLCYPFMRESASTVDFEIRTDSLTTKIGLAASLTKDIPIIHEDLLYLLPMAYHLNGSARGKLAIQEKDLERLSMMYDFYEAEVKDRIDQFLLPYGTTAACVLHTCRSEAKKSVRALHKLSLEKEIPEILFDYTHLLANVLFLMAVYTNKQNGIREIPFISKSYPVRQKRNLEGQNQ</sequence>
<dbReference type="InterPro" id="IPR036451">
    <property type="entry name" value="CblAdoTrfase-like_sf"/>
</dbReference>
<evidence type="ECO:0000313" key="5">
    <source>
        <dbReference type="EMBL" id="MBL4953114.1"/>
    </source>
</evidence>
<evidence type="ECO:0000256" key="3">
    <source>
        <dbReference type="ARBA" id="ARBA00022840"/>
    </source>
</evidence>
<dbReference type="RefSeq" id="WP_202654383.1">
    <property type="nucleotide sequence ID" value="NZ_JAESWB010000171.1"/>
</dbReference>
<comment type="caution">
    <text evidence="5">The sequence shown here is derived from an EMBL/GenBank/DDBJ whole genome shotgun (WGS) entry which is preliminary data.</text>
</comment>
<keyword evidence="3" id="KW-0067">ATP-binding</keyword>
<evidence type="ECO:0000259" key="4">
    <source>
        <dbReference type="Pfam" id="PF01923"/>
    </source>
</evidence>